<dbReference type="Pfam" id="PF00753">
    <property type="entry name" value="Lactamase_B"/>
    <property type="match status" value="1"/>
</dbReference>
<dbReference type="SUPFAM" id="SSF55718">
    <property type="entry name" value="SCP-like"/>
    <property type="match status" value="1"/>
</dbReference>
<evidence type="ECO:0000256" key="2">
    <source>
        <dbReference type="ARBA" id="ARBA00022723"/>
    </source>
</evidence>
<dbReference type="EMBL" id="JAERSF010000002">
    <property type="protein sequence ID" value="MBL0737797.1"/>
    <property type="molecule type" value="Genomic_DNA"/>
</dbReference>
<gene>
    <name evidence="7" type="ORF">JI750_12900</name>
</gene>
<keyword evidence="8" id="KW-1185">Reference proteome</keyword>
<dbReference type="PROSITE" id="PS00743">
    <property type="entry name" value="BETA_LACTAMASE_B_1"/>
    <property type="match status" value="1"/>
</dbReference>
<dbReference type="RefSeq" id="WP_202002416.1">
    <property type="nucleotide sequence ID" value="NZ_JAERSF010000002.1"/>
</dbReference>
<keyword evidence="3" id="KW-0378">Hydrolase</keyword>
<proteinExistence type="inferred from homology"/>
<dbReference type="InterPro" id="IPR044097">
    <property type="entry name" value="Bds1/SdsA1_MBL-fold"/>
</dbReference>
<keyword evidence="4" id="KW-0862">Zinc</keyword>
<dbReference type="InterPro" id="IPR001279">
    <property type="entry name" value="Metallo-B-lactamas"/>
</dbReference>
<dbReference type="Pfam" id="PF14863">
    <property type="entry name" value="Alkyl_sulf_dimr"/>
    <property type="match status" value="1"/>
</dbReference>
<evidence type="ECO:0000256" key="3">
    <source>
        <dbReference type="ARBA" id="ARBA00022801"/>
    </source>
</evidence>
<comment type="similarity">
    <text evidence="5">Belongs to the metallo-beta-lactamase superfamily. Type III sulfatase family.</text>
</comment>
<dbReference type="InterPro" id="IPR038536">
    <property type="entry name" value="Alkyl/aryl-sulf_dimr_sf"/>
</dbReference>
<dbReference type="InterPro" id="IPR029229">
    <property type="entry name" value="Alkyl_sulf_C"/>
</dbReference>
<organism evidence="7 8">
    <name type="scientific">Flavobacterium tagetis</name>
    <dbReference type="NCBI Taxonomy" id="2801336"/>
    <lineage>
        <taxon>Bacteria</taxon>
        <taxon>Pseudomonadati</taxon>
        <taxon>Bacteroidota</taxon>
        <taxon>Flavobacteriia</taxon>
        <taxon>Flavobacteriales</taxon>
        <taxon>Flavobacteriaceae</taxon>
        <taxon>Flavobacterium</taxon>
    </lineage>
</organism>
<evidence type="ECO:0000256" key="1">
    <source>
        <dbReference type="ARBA" id="ARBA00001947"/>
    </source>
</evidence>
<protein>
    <submittedName>
        <fullName evidence="7">MBL fold metallo-hydrolase</fullName>
    </submittedName>
</protein>
<sequence length="672" mass="74695">MKKLILMAAVSFSITAICQNQKKGGEKYLTDASQKEASKFTKELNEAVYKQLAFDDKTAFKDVDRGFIAPLINNGDIKDVISATKMNFMQNKEAPATVNPSLWRHAQLVNRGGLYKVIDNIYQVRGQDLVNLSIIETNNGIILFDIEYSPETLAKSIELYEKNRGKRPLKAVIISHSHADHFGGIDGIFKAGLATPEDFSSGRIPLIAPEHFVEEAVSENVMAGNVMARRAGYQYGNILESGPKGKVTAALGVVLADGASGLPIPNKLIKKNWETVDIDGVNFEFFLTPHAEAPAEMVFFIRKWKALSMAEDLNHLQHNIYTLRGAKSRDANLWAHYLGEVIARWGDEVEVNFGPHTWPVWDNKNVIEYMKTQRDLYQSIYNTVLRYANYGYGPDEIAEEAKLPDPVSNSWYNRPYYGHLKNNLKATYILNLGWFDGNAAKLATYPDDARGKRYVEVMGGEKKVVDAAFKSFNLGDYRFTVDLLNNIVAYNGGNTEANYLMADALEQLGYQEENALYRNLYLSCAYELRIGGNVPNDLSTISPEVVGALPPELLISYLSMAVDPKKALALGNLNINLVIKGEAKFGLELHNGVLNSVSDYQSKNPMATLEISKSDLLSLMTGKVELAKLVSGGKAKIGGDGEVLKKLRTIFDLNIKNNMNLVLPLQAENRIK</sequence>
<dbReference type="Pfam" id="PF14864">
    <property type="entry name" value="Alkyl_sulf_C"/>
    <property type="match status" value="1"/>
</dbReference>
<dbReference type="PANTHER" id="PTHR43223">
    <property type="entry name" value="ALKYL/ARYL-SULFATASE"/>
    <property type="match status" value="1"/>
</dbReference>
<dbReference type="Proteomes" id="UP000603728">
    <property type="component" value="Unassembled WGS sequence"/>
</dbReference>
<dbReference type="Gene3D" id="3.30.1050.10">
    <property type="entry name" value="SCP2 sterol-binding domain"/>
    <property type="match status" value="1"/>
</dbReference>
<keyword evidence="2" id="KW-0479">Metal-binding</keyword>
<accession>A0ABS1KGJ1</accession>
<dbReference type="InterPro" id="IPR052195">
    <property type="entry name" value="Bact_Alkyl/Aryl-Sulfatase"/>
</dbReference>
<feature type="domain" description="Metallo-beta-lactamase" evidence="6">
    <location>
        <begin position="129"/>
        <end position="356"/>
    </location>
</feature>
<dbReference type="Gene3D" id="1.25.40.880">
    <property type="entry name" value="Alkyl sulfatase, dimerisation domain"/>
    <property type="match status" value="1"/>
</dbReference>
<dbReference type="SMART" id="SM00849">
    <property type="entry name" value="Lactamase_B"/>
    <property type="match status" value="1"/>
</dbReference>
<name>A0ABS1KGJ1_9FLAO</name>
<dbReference type="InterPro" id="IPR001018">
    <property type="entry name" value="Beta-lactamase_class-B_CS"/>
</dbReference>
<comment type="caution">
    <text evidence="7">The sequence shown here is derived from an EMBL/GenBank/DDBJ whole genome shotgun (WGS) entry which is preliminary data.</text>
</comment>
<dbReference type="SUPFAM" id="SSF56281">
    <property type="entry name" value="Metallo-hydrolase/oxidoreductase"/>
    <property type="match status" value="1"/>
</dbReference>
<evidence type="ECO:0000313" key="8">
    <source>
        <dbReference type="Proteomes" id="UP000603728"/>
    </source>
</evidence>
<evidence type="ECO:0000259" key="6">
    <source>
        <dbReference type="SMART" id="SM00849"/>
    </source>
</evidence>
<dbReference type="InterPro" id="IPR029228">
    <property type="entry name" value="Alkyl_sulf_dimr"/>
</dbReference>
<dbReference type="InterPro" id="IPR036866">
    <property type="entry name" value="RibonucZ/Hydroxyglut_hydro"/>
</dbReference>
<evidence type="ECO:0000313" key="7">
    <source>
        <dbReference type="EMBL" id="MBL0737797.1"/>
    </source>
</evidence>
<dbReference type="Gene3D" id="3.60.15.30">
    <property type="entry name" value="Metallo-beta-lactamase domain"/>
    <property type="match status" value="1"/>
</dbReference>
<evidence type="ECO:0000256" key="5">
    <source>
        <dbReference type="ARBA" id="ARBA00033751"/>
    </source>
</evidence>
<evidence type="ECO:0000256" key="4">
    <source>
        <dbReference type="ARBA" id="ARBA00022833"/>
    </source>
</evidence>
<reference evidence="7 8" key="1">
    <citation type="submission" date="2021-01" db="EMBL/GenBank/DDBJ databases">
        <title>Genome seq and assembly of Flavobacterium sp. GN10.</title>
        <authorList>
            <person name="Chhetri G."/>
        </authorList>
    </citation>
    <scope>NUCLEOTIDE SEQUENCE [LARGE SCALE GENOMIC DNA]</scope>
    <source>
        <strain evidence="7 8">GN10</strain>
    </source>
</reference>
<dbReference type="CDD" id="cd07710">
    <property type="entry name" value="arylsulfatase_Sdsa1-like_MBL-fold"/>
    <property type="match status" value="1"/>
</dbReference>
<comment type="cofactor">
    <cofactor evidence="1">
        <name>Zn(2+)</name>
        <dbReference type="ChEBI" id="CHEBI:29105"/>
    </cofactor>
</comment>
<dbReference type="InterPro" id="IPR036527">
    <property type="entry name" value="SCP2_sterol-bd_dom_sf"/>
</dbReference>
<dbReference type="PANTHER" id="PTHR43223:SF1">
    <property type="entry name" value="ALKYL_ARYL-SULFATASE BDS1"/>
    <property type="match status" value="1"/>
</dbReference>